<evidence type="ECO:0000313" key="7">
    <source>
        <dbReference type="EMBL" id="CAI5741902.1"/>
    </source>
</evidence>
<evidence type="ECO:0000256" key="3">
    <source>
        <dbReference type="ARBA" id="ARBA00022989"/>
    </source>
</evidence>
<evidence type="ECO:0000256" key="2">
    <source>
        <dbReference type="ARBA" id="ARBA00022692"/>
    </source>
</evidence>
<keyword evidence="6" id="KW-0732">Signal</keyword>
<sequence length="395" mass="42625">MKGLARRHLLLLALAFLSAASLVSSADHAVHLVTPLSRDQERHDTELDRLNVQHHNQDHKHSPNLNHEQLIKTPRVGRFSPSVWGQALFATALVGAAPVLVLFVVPLGIGNQEKQQPLLRVFLSFAAGGLLGDALLHLLPHSLPDEGIHAHDHEGHDHFHSITDLYVWLWTLAGILSFLMLEKFVRAQTGGGHSHSHGHTRPSVSMQDGGVVSSKVLTARKRVAFKDDKNDTEMPRDEPVGFAELGKKPIAAAGYLNLAADFSHNFTDGLAIGATFLRGTGWTTTVAMLLHELPHEIGDFAILIQSGFTRREAMATQLLTAIGAMIGTIIGLLMEGVGNSTSVWISPFTAGGFIYIACTSVMPELLEDCSLAQSLKEMAAMCAGIGLMALVSLAE</sequence>
<organism evidence="7 8">
    <name type="scientific">Peronospora destructor</name>
    <dbReference type="NCBI Taxonomy" id="86335"/>
    <lineage>
        <taxon>Eukaryota</taxon>
        <taxon>Sar</taxon>
        <taxon>Stramenopiles</taxon>
        <taxon>Oomycota</taxon>
        <taxon>Peronosporomycetes</taxon>
        <taxon>Peronosporales</taxon>
        <taxon>Peronosporaceae</taxon>
        <taxon>Peronospora</taxon>
    </lineage>
</organism>
<comment type="caution">
    <text evidence="7">The sequence shown here is derived from an EMBL/GenBank/DDBJ whole genome shotgun (WGS) entry which is preliminary data.</text>
</comment>
<dbReference type="Pfam" id="PF02535">
    <property type="entry name" value="Zip"/>
    <property type="match status" value="1"/>
</dbReference>
<evidence type="ECO:0000256" key="5">
    <source>
        <dbReference type="SAM" id="Phobius"/>
    </source>
</evidence>
<protein>
    <recommendedName>
        <fullName evidence="9">Zinc transporter</fullName>
    </recommendedName>
</protein>
<comment type="subcellular location">
    <subcellularLocation>
        <location evidence="1">Membrane</location>
        <topology evidence="1">Multi-pass membrane protein</topology>
    </subcellularLocation>
</comment>
<evidence type="ECO:0000256" key="1">
    <source>
        <dbReference type="ARBA" id="ARBA00004141"/>
    </source>
</evidence>
<feature type="transmembrane region" description="Helical" evidence="5">
    <location>
        <begin position="87"/>
        <end position="109"/>
    </location>
</feature>
<dbReference type="GO" id="GO:0006882">
    <property type="term" value="P:intracellular zinc ion homeostasis"/>
    <property type="evidence" value="ECO:0007669"/>
    <property type="project" value="TreeGrafter"/>
</dbReference>
<dbReference type="GO" id="GO:0016020">
    <property type="term" value="C:membrane"/>
    <property type="evidence" value="ECO:0007669"/>
    <property type="project" value="UniProtKB-SubCell"/>
</dbReference>
<dbReference type="PANTHER" id="PTHR16950">
    <property type="entry name" value="ZINC TRANSPORTER SLC39A7 HISTIDINE-RICH MEMBRANE PROTEIN KE4"/>
    <property type="match status" value="1"/>
</dbReference>
<evidence type="ECO:0000256" key="4">
    <source>
        <dbReference type="ARBA" id="ARBA00023136"/>
    </source>
</evidence>
<dbReference type="Proteomes" id="UP001162029">
    <property type="component" value="Unassembled WGS sequence"/>
</dbReference>
<reference evidence="7" key="1">
    <citation type="submission" date="2022-12" db="EMBL/GenBank/DDBJ databases">
        <authorList>
            <person name="Webb A."/>
        </authorList>
    </citation>
    <scope>NUCLEOTIDE SEQUENCE</scope>
    <source>
        <strain evidence="7">Pd1</strain>
    </source>
</reference>
<evidence type="ECO:0000256" key="6">
    <source>
        <dbReference type="SAM" id="SignalP"/>
    </source>
</evidence>
<feature type="chain" id="PRO_5043773925" description="Zinc transporter" evidence="6">
    <location>
        <begin position="26"/>
        <end position="395"/>
    </location>
</feature>
<evidence type="ECO:0008006" key="9">
    <source>
        <dbReference type="Google" id="ProtNLM"/>
    </source>
</evidence>
<name>A0AAV0UYH7_9STRA</name>
<dbReference type="GO" id="GO:0005385">
    <property type="term" value="F:zinc ion transmembrane transporter activity"/>
    <property type="evidence" value="ECO:0007669"/>
    <property type="project" value="TreeGrafter"/>
</dbReference>
<feature type="transmembrane region" description="Helical" evidence="5">
    <location>
        <begin position="159"/>
        <end position="181"/>
    </location>
</feature>
<gene>
    <name evidence="7" type="ORF">PDE001_LOCUS8025</name>
</gene>
<dbReference type="PANTHER" id="PTHR16950:SF16">
    <property type="entry name" value="ZINC TRANSPORTER ZIP13"/>
    <property type="match status" value="1"/>
</dbReference>
<keyword evidence="2 5" id="KW-0812">Transmembrane</keyword>
<dbReference type="InterPro" id="IPR003689">
    <property type="entry name" value="ZIP"/>
</dbReference>
<proteinExistence type="predicted"/>
<accession>A0AAV0UYH7</accession>
<keyword evidence="3 5" id="KW-1133">Transmembrane helix</keyword>
<keyword evidence="8" id="KW-1185">Reference proteome</keyword>
<feature type="signal peptide" evidence="6">
    <location>
        <begin position="1"/>
        <end position="25"/>
    </location>
</feature>
<evidence type="ECO:0000313" key="8">
    <source>
        <dbReference type="Proteomes" id="UP001162029"/>
    </source>
</evidence>
<keyword evidence="4 5" id="KW-0472">Membrane</keyword>
<feature type="transmembrane region" description="Helical" evidence="5">
    <location>
        <begin position="121"/>
        <end position="139"/>
    </location>
</feature>
<dbReference type="AlphaFoldDB" id="A0AAV0UYH7"/>
<feature type="transmembrane region" description="Helical" evidence="5">
    <location>
        <begin position="318"/>
        <end position="338"/>
    </location>
</feature>
<dbReference type="EMBL" id="CANTFM010001627">
    <property type="protein sequence ID" value="CAI5741902.1"/>
    <property type="molecule type" value="Genomic_DNA"/>
</dbReference>
<feature type="transmembrane region" description="Helical" evidence="5">
    <location>
        <begin position="344"/>
        <end position="366"/>
    </location>
</feature>